<name>M6Q6W9_9LEPT</name>
<dbReference type="Pfam" id="PF05876">
    <property type="entry name" value="GpA_ATPase"/>
    <property type="match status" value="1"/>
</dbReference>
<gene>
    <name evidence="2" type="ORF">LEP1GSC108_3276</name>
</gene>
<dbReference type="InterPro" id="IPR046453">
    <property type="entry name" value="GpA_ATPase"/>
</dbReference>
<organism evidence="2 3">
    <name type="scientific">Leptospira weilii str. UI 13098</name>
    <dbReference type="NCBI Taxonomy" id="1088542"/>
    <lineage>
        <taxon>Bacteria</taxon>
        <taxon>Pseudomonadati</taxon>
        <taxon>Spirochaetota</taxon>
        <taxon>Spirochaetia</taxon>
        <taxon>Leptospirales</taxon>
        <taxon>Leptospiraceae</taxon>
        <taxon>Leptospira</taxon>
    </lineage>
</organism>
<dbReference type="RefSeq" id="WP_004502845.1">
    <property type="nucleotide sequence ID" value="NZ_AHNU02000034.1"/>
</dbReference>
<comment type="caution">
    <text evidence="2">The sequence shown here is derived from an EMBL/GenBank/DDBJ whole genome shotgun (WGS) entry which is preliminary data.</text>
</comment>
<keyword evidence="3" id="KW-1185">Reference proteome</keyword>
<dbReference type="Gene3D" id="3.40.50.300">
    <property type="entry name" value="P-loop containing nucleotide triphosphate hydrolases"/>
    <property type="match status" value="1"/>
</dbReference>
<evidence type="ECO:0000313" key="2">
    <source>
        <dbReference type="EMBL" id="EMN91366.1"/>
    </source>
</evidence>
<reference evidence="2 3" key="1">
    <citation type="submission" date="2013-01" db="EMBL/GenBank/DDBJ databases">
        <authorList>
            <person name="Harkins D.M."/>
            <person name="Durkin A.S."/>
            <person name="Brinkac L.M."/>
            <person name="Haft D.H."/>
            <person name="Selengut J.D."/>
            <person name="Sanka R."/>
            <person name="DePew J."/>
            <person name="Purushe J."/>
            <person name="Chanthongthip A."/>
            <person name="Lattana O."/>
            <person name="Phetsouvanh R."/>
            <person name="Newton P.N."/>
            <person name="Vinetz J.M."/>
            <person name="Sutton G.G."/>
            <person name="Nierman W.C."/>
            <person name="Fouts D.E."/>
        </authorList>
    </citation>
    <scope>NUCLEOTIDE SEQUENCE [LARGE SCALE GENOMIC DNA]</scope>
    <source>
        <strain evidence="2 3">UI 13098</strain>
    </source>
</reference>
<proteinExistence type="predicted"/>
<evidence type="ECO:0000313" key="3">
    <source>
        <dbReference type="Proteomes" id="UP000012118"/>
    </source>
</evidence>
<dbReference type="InterPro" id="IPR027417">
    <property type="entry name" value="P-loop_NTPase"/>
</dbReference>
<feature type="domain" description="Phage terminase large subunit GpA ATPase" evidence="1">
    <location>
        <begin position="65"/>
        <end position="266"/>
    </location>
</feature>
<dbReference type="GO" id="GO:0016887">
    <property type="term" value="F:ATP hydrolysis activity"/>
    <property type="evidence" value="ECO:0007669"/>
    <property type="project" value="InterPro"/>
</dbReference>
<sequence>MSSILTPQQVLIQNLIEEGQRKFSEELLVEFLLSKIYIRSENKIQKYSFAGHACLKEVALILQKAKDFCALKCGQFGVSTLLLAESFYRADRFPFKLSWFFPDKDNMKFFVQDRAQEMIEHSPYLKKQIEQSDSIYNTQLIKMGLSTLAFKATSTKMGTKGFDADGIYLDERDEHHSEENVEFTKDRLDHSKIALRRSISQPSMEDFGIHAEWKNSKQLMYLHKCGCGHWNNLVEAFLEDPMSIWGKKGKTVVYACRKCSAPINNQKGIYVPKFPDHHRDGVQISQFFGSIKTPEQQLARWKESITMAARKNFYISVVGWPYSTDDEKPITQSIIDANRGDHGIPESVSTFTYMGADQGDTVHMLFGEHTSDNRIKIYPAKFSVLSESEINNAIIRYKVYSGVIDAMPNKNWSVRTAKYFSEYIRIQYFAKKFSLKAEPLVTMDDEEGIEVVNVNRDESLQDTVDAIKNGLFLFPDKRRLDGADLALAEELDLHLKMLIRERGEDENGKPKYGFKKKVPNHFGMALNSLRLAFELGAPQ</sequence>
<dbReference type="Proteomes" id="UP000012118">
    <property type="component" value="Unassembled WGS sequence"/>
</dbReference>
<protein>
    <submittedName>
        <fullName evidence="2">Phage terminase large subunit GpA-like protein</fullName>
    </submittedName>
</protein>
<dbReference type="EMBL" id="AHNU02000034">
    <property type="protein sequence ID" value="EMN91366.1"/>
    <property type="molecule type" value="Genomic_DNA"/>
</dbReference>
<accession>M6Q6W9</accession>
<dbReference type="AlphaFoldDB" id="M6Q6W9"/>
<evidence type="ECO:0000259" key="1">
    <source>
        <dbReference type="Pfam" id="PF05876"/>
    </source>
</evidence>